<dbReference type="KEGG" id="nnu:104613143"/>
<keyword evidence="3" id="KW-1185">Reference proteome</keyword>
<dbReference type="GO" id="GO:0043022">
    <property type="term" value="F:ribosome binding"/>
    <property type="evidence" value="ECO:0000318"/>
    <property type="project" value="GO_Central"/>
</dbReference>
<dbReference type="OrthoDB" id="420669at2759"/>
<evidence type="ECO:0000256" key="2">
    <source>
        <dbReference type="RuleBase" id="RU004349"/>
    </source>
</evidence>
<dbReference type="STRING" id="4432.A0A1U8BCI0"/>
<dbReference type="RefSeq" id="XP_010279145.1">
    <property type="nucleotide sequence ID" value="XM_010280843.1"/>
</dbReference>
<dbReference type="SUPFAM" id="SSF103491">
    <property type="entry name" value="Preprotein translocase SecY subunit"/>
    <property type="match status" value="1"/>
</dbReference>
<sequence>MGGRRRVSFRVLQRLVTPFLPFIPEVQEPEMRVPLREKLINTAMAVLIYLLCSRLPLYGIQSVMAADPLYWLRAILASTRGTVMELGVAPIASSRLAMQFFLCANIIKIDSRVHEEQILLYNAKKLLGFLFGVGLAVAHVQSGAYGSPAQLGVLNTVLVVCQLCLATVIMLLLDEFLQKGYGLGSATSLFSATSKCEEIICEIFSSPVEGTIVASFHLSDLLATLFIFAIVVYLQEFYVAFPLKSKKCAYGQEGELYRVKLFYASSMPVVLQSAFVSTVYFIFQKIQRWCNGNLIVDMLGTWEESDGELVAVGGFAHYFTAPTSLADMAENPLRALLYIGFMLSFCAVFSQTWIEVSGSSAKDVAKKLIKDRHTMISRREKMLLHKELNGYIPIVAATGGMFIGGLAFLADLMGTSASGTGILSIVTTISQCIETFEKERASL</sequence>
<evidence type="ECO:0000256" key="1">
    <source>
        <dbReference type="ARBA" id="ARBA00004454"/>
    </source>
</evidence>
<proteinExistence type="inferred from homology"/>
<reference evidence="4" key="1">
    <citation type="submission" date="2025-08" db="UniProtKB">
        <authorList>
            <consortium name="RefSeq"/>
        </authorList>
    </citation>
    <scope>IDENTIFICATION</scope>
</reference>
<evidence type="ECO:0000313" key="4">
    <source>
        <dbReference type="RefSeq" id="XP_010279145.1"/>
    </source>
</evidence>
<evidence type="ECO:0000313" key="3">
    <source>
        <dbReference type="Proteomes" id="UP000189703"/>
    </source>
</evidence>
<comment type="similarity">
    <text evidence="2">Belongs to the SecY/SEC61-alpha family.</text>
</comment>
<dbReference type="AlphaFoldDB" id="A0A1U8BCI0"/>
<dbReference type="GO" id="GO:0006616">
    <property type="term" value="P:SRP-dependent cotranslational protein targeting to membrane, translocation"/>
    <property type="evidence" value="ECO:0000318"/>
    <property type="project" value="GO_Central"/>
</dbReference>
<dbReference type="InterPro" id="IPR019561">
    <property type="entry name" value="Translocon_Sec61/SecY_plug_dom"/>
</dbReference>
<dbReference type="GeneID" id="104613143"/>
<dbReference type="GO" id="GO:0008320">
    <property type="term" value="F:protein transmembrane transporter activity"/>
    <property type="evidence" value="ECO:0000318"/>
    <property type="project" value="GO_Central"/>
</dbReference>
<protein>
    <submittedName>
        <fullName evidence="4">Protein transport protein Sec61 subunit alpha-like</fullName>
    </submittedName>
</protein>
<gene>
    <name evidence="4" type="primary">LOC104613143</name>
</gene>
<dbReference type="PIRSF" id="PIRSF004557">
    <property type="entry name" value="SecY"/>
    <property type="match status" value="1"/>
</dbReference>
<dbReference type="GO" id="GO:0009535">
    <property type="term" value="C:chloroplast thylakoid membrane"/>
    <property type="evidence" value="ECO:0007669"/>
    <property type="project" value="UniProtKB-SubCell"/>
</dbReference>
<dbReference type="PANTHER" id="PTHR10906">
    <property type="entry name" value="SECY/SEC61-ALPHA FAMILY MEMBER"/>
    <property type="match status" value="1"/>
</dbReference>
<dbReference type="InterPro" id="IPR023201">
    <property type="entry name" value="SecY_dom_sf"/>
</dbReference>
<dbReference type="GO" id="GO:0005784">
    <property type="term" value="C:Sec61 translocon complex"/>
    <property type="evidence" value="ECO:0000318"/>
    <property type="project" value="GO_Central"/>
</dbReference>
<dbReference type="InterPro" id="IPR002208">
    <property type="entry name" value="SecY/SEC61-alpha"/>
</dbReference>
<dbReference type="GO" id="GO:0031204">
    <property type="term" value="P:post-translational protein targeting to membrane, translocation"/>
    <property type="evidence" value="ECO:0000318"/>
    <property type="project" value="GO_Central"/>
</dbReference>
<dbReference type="Gene3D" id="1.10.3370.10">
    <property type="entry name" value="SecY subunit domain"/>
    <property type="match status" value="1"/>
</dbReference>
<dbReference type="Pfam" id="PF10559">
    <property type="entry name" value="Plug_translocon"/>
    <property type="match status" value="1"/>
</dbReference>
<dbReference type="Proteomes" id="UP000189703">
    <property type="component" value="Unplaced"/>
</dbReference>
<accession>A0A1U8BCI0</accession>
<dbReference type="Pfam" id="PF00344">
    <property type="entry name" value="SecY"/>
    <property type="match status" value="1"/>
</dbReference>
<dbReference type="eggNOG" id="KOG1373">
    <property type="taxonomic scope" value="Eukaryota"/>
</dbReference>
<dbReference type="GO" id="GO:0005048">
    <property type="term" value="F:signal sequence binding"/>
    <property type="evidence" value="ECO:0000318"/>
    <property type="project" value="GO_Central"/>
</dbReference>
<name>A0A1U8BCI0_NELNU</name>
<organism evidence="3 4">
    <name type="scientific">Nelumbo nucifera</name>
    <name type="common">Sacred lotus</name>
    <dbReference type="NCBI Taxonomy" id="4432"/>
    <lineage>
        <taxon>Eukaryota</taxon>
        <taxon>Viridiplantae</taxon>
        <taxon>Streptophyta</taxon>
        <taxon>Embryophyta</taxon>
        <taxon>Tracheophyta</taxon>
        <taxon>Spermatophyta</taxon>
        <taxon>Magnoliopsida</taxon>
        <taxon>Proteales</taxon>
        <taxon>Nelumbonaceae</taxon>
        <taxon>Nelumbo</taxon>
    </lineage>
</organism>
<comment type="subcellular location">
    <subcellularLocation>
        <location evidence="1">Plastid</location>
        <location evidence="1">Chloroplast thylakoid membrane</location>
        <topology evidence="1">Multi-pass membrane protein</topology>
    </subcellularLocation>
</comment>